<evidence type="ECO:0000256" key="1">
    <source>
        <dbReference type="SAM" id="SignalP"/>
    </source>
</evidence>
<name>A0A2V3IFG1_9FLOR</name>
<evidence type="ECO:0000313" key="3">
    <source>
        <dbReference type="Proteomes" id="UP000247409"/>
    </source>
</evidence>
<dbReference type="OrthoDB" id="10603080at2759"/>
<evidence type="ECO:0000313" key="2">
    <source>
        <dbReference type="EMBL" id="PXF40773.1"/>
    </source>
</evidence>
<feature type="chain" id="PRO_5016108223" evidence="1">
    <location>
        <begin position="20"/>
        <end position="368"/>
    </location>
</feature>
<comment type="caution">
    <text evidence="2">The sequence shown here is derived from an EMBL/GenBank/DDBJ whole genome shotgun (WGS) entry which is preliminary data.</text>
</comment>
<proteinExistence type="predicted"/>
<keyword evidence="1" id="KW-0732">Signal</keyword>
<feature type="signal peptide" evidence="1">
    <location>
        <begin position="1"/>
        <end position="19"/>
    </location>
</feature>
<gene>
    <name evidence="2" type="ORF">BWQ96_09535</name>
</gene>
<dbReference type="PRINTS" id="PR01217">
    <property type="entry name" value="PRICHEXTENSN"/>
</dbReference>
<protein>
    <submittedName>
        <fullName evidence="2">Uncharacterized protein</fullName>
    </submittedName>
</protein>
<dbReference type="Proteomes" id="UP000247409">
    <property type="component" value="Unassembled WGS sequence"/>
</dbReference>
<accession>A0A2V3IFG1</accession>
<sequence>MNAFRFLFIAFVLANVAKGAEEELSSLYRQAFNPFFGANCKSKGCGIVNGPFGPVFFGGACKSKGCPVPPGVSVPGVPATPLPPAPPVCCTPDGCFNGYRTECLTGALSPRLAVQGYFVASGSCSGPLTRFDCRRAENVCSGNRARCVFRGCPPPPRPMPRPMPPGMQPRPKPCKKGHCKPYPVYVDRQATTDEEIMSNLGPKVDTEEPYFKLIDRMINLSYGVPSDIPISLRQKFKFKGGFGGCKSKGCPFGAFPGAFPQGLTTQGFTTQGLGGQGGLFFGGNCKSKGCGIVQGPFGPVYFGGACKSKGCPVPPGFSIGPATPTPQAPTPAPTLPDRIPPFVPPPPNSCCFVRPCATQRLCRCVLNK</sequence>
<dbReference type="AlphaFoldDB" id="A0A2V3IFG1"/>
<dbReference type="EMBL" id="NBIV01000261">
    <property type="protein sequence ID" value="PXF40773.1"/>
    <property type="molecule type" value="Genomic_DNA"/>
</dbReference>
<keyword evidence="3" id="KW-1185">Reference proteome</keyword>
<organism evidence="2 3">
    <name type="scientific">Gracilariopsis chorda</name>
    <dbReference type="NCBI Taxonomy" id="448386"/>
    <lineage>
        <taxon>Eukaryota</taxon>
        <taxon>Rhodophyta</taxon>
        <taxon>Florideophyceae</taxon>
        <taxon>Rhodymeniophycidae</taxon>
        <taxon>Gracilariales</taxon>
        <taxon>Gracilariaceae</taxon>
        <taxon>Gracilariopsis</taxon>
    </lineage>
</organism>
<reference evidence="2 3" key="1">
    <citation type="journal article" date="2018" name="Mol. Biol. Evol.">
        <title>Analysis of the draft genome of the red seaweed Gracilariopsis chorda provides insights into genome size evolution in Rhodophyta.</title>
        <authorList>
            <person name="Lee J."/>
            <person name="Yang E.C."/>
            <person name="Graf L."/>
            <person name="Yang J.H."/>
            <person name="Qiu H."/>
            <person name="Zel Zion U."/>
            <person name="Chan C.X."/>
            <person name="Stephens T.G."/>
            <person name="Weber A.P.M."/>
            <person name="Boo G.H."/>
            <person name="Boo S.M."/>
            <person name="Kim K.M."/>
            <person name="Shin Y."/>
            <person name="Jung M."/>
            <person name="Lee S.J."/>
            <person name="Yim H.S."/>
            <person name="Lee J.H."/>
            <person name="Bhattacharya D."/>
            <person name="Yoon H.S."/>
        </authorList>
    </citation>
    <scope>NUCLEOTIDE SEQUENCE [LARGE SCALE GENOMIC DNA]</scope>
    <source>
        <strain evidence="2 3">SKKU-2015</strain>
        <tissue evidence="2">Whole body</tissue>
    </source>
</reference>